<dbReference type="RefSeq" id="WP_281765860.1">
    <property type="nucleotide sequence ID" value="NZ_BRVO01000003.1"/>
</dbReference>
<protein>
    <submittedName>
        <fullName evidence="3">Histidine kinase</fullName>
    </submittedName>
</protein>
<reference evidence="3" key="1">
    <citation type="submission" date="2022-07" db="EMBL/GenBank/DDBJ databases">
        <title>Taxonomy of Novel Oxalotrophic and Methylotrophic Bacteria.</title>
        <authorList>
            <person name="Sahin N."/>
            <person name="Tani A."/>
        </authorList>
    </citation>
    <scope>NUCLEOTIDE SEQUENCE</scope>
    <source>
        <strain evidence="3">Y10</strain>
    </source>
</reference>
<accession>A0ABQ5MLH3</accession>
<evidence type="ECO:0000313" key="3">
    <source>
        <dbReference type="EMBL" id="GLB50229.1"/>
    </source>
</evidence>
<proteinExistence type="predicted"/>
<dbReference type="EMBL" id="BRVO01000003">
    <property type="protein sequence ID" value="GLB50229.1"/>
    <property type="molecule type" value="Genomic_DNA"/>
</dbReference>
<dbReference type="Proteomes" id="UP001143543">
    <property type="component" value="Unassembled WGS sequence"/>
</dbReference>
<feature type="transmembrane region" description="Helical" evidence="1">
    <location>
        <begin position="30"/>
        <end position="56"/>
    </location>
</feature>
<evidence type="ECO:0000256" key="1">
    <source>
        <dbReference type="SAM" id="Phobius"/>
    </source>
</evidence>
<gene>
    <name evidence="3" type="ORF">Y10_25970</name>
</gene>
<dbReference type="Pfam" id="PF13239">
    <property type="entry name" value="2TM"/>
    <property type="match status" value="1"/>
</dbReference>
<dbReference type="GO" id="GO:0016301">
    <property type="term" value="F:kinase activity"/>
    <property type="evidence" value="ECO:0007669"/>
    <property type="project" value="UniProtKB-KW"/>
</dbReference>
<keyword evidence="4" id="KW-1185">Reference proteome</keyword>
<dbReference type="InterPro" id="IPR025698">
    <property type="entry name" value="2TM_dom"/>
</dbReference>
<name>A0ABQ5MLH3_9FLAO</name>
<organism evidence="3 4">
    <name type="scientific">Neptunitalea lumnitzerae</name>
    <dbReference type="NCBI Taxonomy" id="2965509"/>
    <lineage>
        <taxon>Bacteria</taxon>
        <taxon>Pseudomonadati</taxon>
        <taxon>Bacteroidota</taxon>
        <taxon>Flavobacteriia</taxon>
        <taxon>Flavobacteriales</taxon>
        <taxon>Flavobacteriaceae</taxon>
        <taxon>Neptunitalea</taxon>
    </lineage>
</organism>
<keyword evidence="1" id="KW-0812">Transmembrane</keyword>
<keyword evidence="1" id="KW-1133">Transmembrane helix</keyword>
<feature type="domain" description="2TM" evidence="2">
    <location>
        <begin position="20"/>
        <end position="102"/>
    </location>
</feature>
<feature type="transmembrane region" description="Helical" evidence="1">
    <location>
        <begin position="68"/>
        <end position="89"/>
    </location>
</feature>
<evidence type="ECO:0000313" key="4">
    <source>
        <dbReference type="Proteomes" id="UP001143543"/>
    </source>
</evidence>
<keyword evidence="3" id="KW-0808">Transferase</keyword>
<sequence length="111" mass="13131">MREDAMNKYDNYEENEAYVRAKTRVQKIKAFYVHLSVYVIINIFLLALIVFSGGGIKVLGEFNTWSTAFFWGIGVAFHAFGVFGKQVMFNKEWEDRKMKEFLDKENKQNWK</sequence>
<comment type="caution">
    <text evidence="3">The sequence shown here is derived from an EMBL/GenBank/DDBJ whole genome shotgun (WGS) entry which is preliminary data.</text>
</comment>
<evidence type="ECO:0000259" key="2">
    <source>
        <dbReference type="Pfam" id="PF13239"/>
    </source>
</evidence>
<keyword evidence="1" id="KW-0472">Membrane</keyword>
<keyword evidence="3" id="KW-0418">Kinase</keyword>